<name>A0A7S8F3Q3_9SPHN</name>
<dbReference type="AlphaFoldDB" id="A0A7S8F3Q3"/>
<evidence type="ECO:0000313" key="1">
    <source>
        <dbReference type="EMBL" id="QPC98443.1"/>
    </source>
</evidence>
<evidence type="ECO:0000313" key="2">
    <source>
        <dbReference type="Proteomes" id="UP000594459"/>
    </source>
</evidence>
<dbReference type="RefSeq" id="WP_200981452.1">
    <property type="nucleotide sequence ID" value="NZ_CP064654.1"/>
</dbReference>
<sequence>MLNGLFGAGRNAERVLADYAPLEWPHPREGVHLSAGERAANLAYFRSVKDARVELVTGALADLGVEVPPPSQADEASGASVMLHDLARSTLCKIKGFGKICAPGWRDRPVSGREARLLSFACDLGIYCGEAAVETRDFAWTIDDTKYKPANAMTTQGNVVLYKKVPFDPKPIDRFIDIIAYPVYTVHDEDRIRQGKGLAVVNGFSFLDDLTSGRHG</sequence>
<gene>
    <name evidence="1" type="ORF">IRL76_11400</name>
</gene>
<organism evidence="1 2">
    <name type="scientific">Qipengyuania soli</name>
    <dbReference type="NCBI Taxonomy" id="2782568"/>
    <lineage>
        <taxon>Bacteria</taxon>
        <taxon>Pseudomonadati</taxon>
        <taxon>Pseudomonadota</taxon>
        <taxon>Alphaproteobacteria</taxon>
        <taxon>Sphingomonadales</taxon>
        <taxon>Erythrobacteraceae</taxon>
        <taxon>Qipengyuania</taxon>
    </lineage>
</organism>
<reference evidence="1 2" key="1">
    <citation type="submission" date="2020-11" db="EMBL/GenBank/DDBJ databases">
        <title>The genome sequence of Erythrobacter sp. 6D36.</title>
        <authorList>
            <person name="Liu Y."/>
        </authorList>
    </citation>
    <scope>NUCLEOTIDE SEQUENCE [LARGE SCALE GENOMIC DNA]</scope>
    <source>
        <strain evidence="1 2">6D36</strain>
    </source>
</reference>
<protein>
    <submittedName>
        <fullName evidence="1">Uncharacterized protein</fullName>
    </submittedName>
</protein>
<dbReference type="KEGG" id="qso:IRL76_11400"/>
<dbReference type="Proteomes" id="UP000594459">
    <property type="component" value="Chromosome"/>
</dbReference>
<accession>A0A7S8F3Q3</accession>
<proteinExistence type="predicted"/>
<dbReference type="EMBL" id="CP064654">
    <property type="protein sequence ID" value="QPC98443.1"/>
    <property type="molecule type" value="Genomic_DNA"/>
</dbReference>
<keyword evidence="2" id="KW-1185">Reference proteome</keyword>